<evidence type="ECO:0000256" key="2">
    <source>
        <dbReference type="SAM" id="MobiDB-lite"/>
    </source>
</evidence>
<reference evidence="5" key="1">
    <citation type="submission" date="2012-06" db="EMBL/GenBank/DDBJ databases">
        <title>The genome sequence of Coniosporium apollinis CBS 100218.</title>
        <authorList>
            <consortium name="The Broad Institute Genome Sequencing Platform"/>
            <person name="Cuomo C."/>
            <person name="Gorbushina A."/>
            <person name="Noack S."/>
            <person name="Walker B."/>
            <person name="Young S.K."/>
            <person name="Zeng Q."/>
            <person name="Gargeya S."/>
            <person name="Fitzgerald M."/>
            <person name="Haas B."/>
            <person name="Abouelleil A."/>
            <person name="Alvarado L."/>
            <person name="Arachchi H.M."/>
            <person name="Berlin A.M."/>
            <person name="Chapman S.B."/>
            <person name="Goldberg J."/>
            <person name="Griggs A."/>
            <person name="Gujja S."/>
            <person name="Hansen M."/>
            <person name="Howarth C."/>
            <person name="Imamovic A."/>
            <person name="Larimer J."/>
            <person name="McCowan C."/>
            <person name="Montmayeur A."/>
            <person name="Murphy C."/>
            <person name="Neiman D."/>
            <person name="Pearson M."/>
            <person name="Priest M."/>
            <person name="Roberts A."/>
            <person name="Saif S."/>
            <person name="Shea T."/>
            <person name="Sisk P."/>
            <person name="Sykes S."/>
            <person name="Wortman J."/>
            <person name="Nusbaum C."/>
            <person name="Birren B."/>
        </authorList>
    </citation>
    <scope>NUCLEOTIDE SEQUENCE [LARGE SCALE GENOMIC DNA]</scope>
    <source>
        <strain evidence="5">CBS 100218</strain>
    </source>
</reference>
<organism evidence="4 5">
    <name type="scientific">Coniosporium apollinis (strain CBS 100218)</name>
    <name type="common">Rock-inhabiting black yeast</name>
    <dbReference type="NCBI Taxonomy" id="1168221"/>
    <lineage>
        <taxon>Eukaryota</taxon>
        <taxon>Fungi</taxon>
        <taxon>Dikarya</taxon>
        <taxon>Ascomycota</taxon>
        <taxon>Pezizomycotina</taxon>
        <taxon>Dothideomycetes</taxon>
        <taxon>Dothideomycetes incertae sedis</taxon>
        <taxon>Coniosporium</taxon>
    </lineage>
</organism>
<feature type="compositionally biased region" description="Low complexity" evidence="2">
    <location>
        <begin position="389"/>
        <end position="399"/>
    </location>
</feature>
<dbReference type="OMA" id="EEAWVDD"/>
<dbReference type="HOGENOM" id="CLU_031644_0_0_1"/>
<evidence type="ECO:0000259" key="3">
    <source>
        <dbReference type="Pfam" id="PF26434"/>
    </source>
</evidence>
<feature type="coiled-coil region" evidence="1">
    <location>
        <begin position="115"/>
        <end position="175"/>
    </location>
</feature>
<dbReference type="Proteomes" id="UP000016924">
    <property type="component" value="Unassembled WGS sequence"/>
</dbReference>
<dbReference type="AlphaFoldDB" id="R7YII5"/>
<proteinExistence type="predicted"/>
<evidence type="ECO:0000313" key="4">
    <source>
        <dbReference type="EMBL" id="EON61732.1"/>
    </source>
</evidence>
<feature type="region of interest" description="Disordered" evidence="2">
    <location>
        <begin position="1"/>
        <end position="62"/>
    </location>
</feature>
<accession>R7YII5</accession>
<feature type="compositionally biased region" description="Basic and acidic residues" evidence="2">
    <location>
        <begin position="456"/>
        <end position="475"/>
    </location>
</feature>
<dbReference type="Pfam" id="PF26434">
    <property type="entry name" value="YAG7_C"/>
    <property type="match status" value="1"/>
</dbReference>
<evidence type="ECO:0000256" key="1">
    <source>
        <dbReference type="SAM" id="Coils"/>
    </source>
</evidence>
<feature type="compositionally biased region" description="Low complexity" evidence="2">
    <location>
        <begin position="342"/>
        <end position="361"/>
    </location>
</feature>
<dbReference type="EMBL" id="JH767556">
    <property type="protein sequence ID" value="EON61732.1"/>
    <property type="molecule type" value="Genomic_DNA"/>
</dbReference>
<gene>
    <name evidence="4" type="ORF">W97_00948</name>
</gene>
<feature type="compositionally biased region" description="Basic and acidic residues" evidence="2">
    <location>
        <begin position="483"/>
        <end position="497"/>
    </location>
</feature>
<dbReference type="STRING" id="1168221.R7YII5"/>
<keyword evidence="5" id="KW-1185">Reference proteome</keyword>
<feature type="compositionally biased region" description="Low complexity" evidence="2">
    <location>
        <begin position="28"/>
        <end position="43"/>
    </location>
</feature>
<feature type="region of interest" description="Disordered" evidence="2">
    <location>
        <begin position="290"/>
        <end position="319"/>
    </location>
</feature>
<evidence type="ECO:0000313" key="5">
    <source>
        <dbReference type="Proteomes" id="UP000016924"/>
    </source>
</evidence>
<sequence length="497" mass="52425">MSSETVSSPPAAAPTESKSARKKRAKAEAATAAATKGSEARAASPELDGKTNGPEDSSESSYIKEVQKNIRNVNKKLNLMSKVDSIIAENPGVSLDDLVSTRKINNDQKAQALKKPALQAQLAQLEEQLTTYKKIDEDYQQKMATEKQLLQSSHADELEKLRETLKAETELESQKASKQRLLTLSRFLREAADRRTREDEESDESKAFEGALLLVYGGDANAVLACEKLIDGAEEQVPSVEGVLVNYTYAQIKKTITQEAPFAAEEAWVDDVAQAEPAAPEAAPQIEDDTAAADGSAADTATASTSSQTLPTSDPTVVNAGLTEMDTQTLAVTNGDTEEPEAPSVPAAASVDDGAANAAASEQWDAKAPGSDDPLAESFEMVPRDPAETETAGAPAEPTSTQSWADDTPTEPAVADAAPVTGGGDGFHEVHHARGGRGRGGFQGEHRGGYRGRGGPRGEGRGRGGFRGDRGDGFRGGRGRGGFRGEFRGGRGRGESQ</sequence>
<keyword evidence="1" id="KW-0175">Coiled coil</keyword>
<feature type="region of interest" description="Disordered" evidence="2">
    <location>
        <begin position="335"/>
        <end position="497"/>
    </location>
</feature>
<dbReference type="InterPro" id="IPR058602">
    <property type="entry name" value="YAG7_dimerisation_dom"/>
</dbReference>
<protein>
    <recommendedName>
        <fullName evidence="3">YAG7-like dimerisation domain-containing protein</fullName>
    </recommendedName>
</protein>
<dbReference type="RefSeq" id="XP_007777049.1">
    <property type="nucleotide sequence ID" value="XM_007778859.1"/>
</dbReference>
<feature type="domain" description="YAG7-like dimerisation" evidence="3">
    <location>
        <begin position="174"/>
        <end position="257"/>
    </location>
</feature>
<dbReference type="GeneID" id="19898259"/>
<dbReference type="eggNOG" id="ENOG502S59W">
    <property type="taxonomic scope" value="Eukaryota"/>
</dbReference>
<dbReference type="OrthoDB" id="5399559at2759"/>
<name>R7YII5_CONA1</name>
<feature type="compositionally biased region" description="Low complexity" evidence="2">
    <location>
        <begin position="292"/>
        <end position="307"/>
    </location>
</feature>